<dbReference type="SMART" id="SM00861">
    <property type="entry name" value="Transket_pyr"/>
    <property type="match status" value="1"/>
</dbReference>
<dbReference type="InterPro" id="IPR033248">
    <property type="entry name" value="Transketolase_C"/>
</dbReference>
<dbReference type="AlphaFoldDB" id="A0A2M7B875"/>
<protein>
    <submittedName>
        <fullName evidence="5">Alpha-ketoacid dehydrogenase subunit beta</fullName>
    </submittedName>
</protein>
<dbReference type="InterPro" id="IPR029061">
    <property type="entry name" value="THDP-binding"/>
</dbReference>
<evidence type="ECO:0000256" key="2">
    <source>
        <dbReference type="ARBA" id="ARBA00023002"/>
    </source>
</evidence>
<evidence type="ECO:0000259" key="4">
    <source>
        <dbReference type="SMART" id="SM00861"/>
    </source>
</evidence>
<dbReference type="InterPro" id="IPR009014">
    <property type="entry name" value="Transketo_C/PFOR_II"/>
</dbReference>
<gene>
    <name evidence="5" type="ORF">COS59_00480</name>
</gene>
<dbReference type="Proteomes" id="UP000230131">
    <property type="component" value="Unassembled WGS sequence"/>
</dbReference>
<proteinExistence type="predicted"/>
<dbReference type="PANTHER" id="PTHR43257:SF2">
    <property type="entry name" value="PYRUVATE DEHYDROGENASE E1 COMPONENT SUBUNIT BETA"/>
    <property type="match status" value="1"/>
</dbReference>
<dbReference type="GO" id="GO:0016491">
    <property type="term" value="F:oxidoreductase activity"/>
    <property type="evidence" value="ECO:0007669"/>
    <property type="project" value="UniProtKB-KW"/>
</dbReference>
<dbReference type="Gene3D" id="3.40.50.920">
    <property type="match status" value="1"/>
</dbReference>
<dbReference type="SUPFAM" id="SSF52518">
    <property type="entry name" value="Thiamin diphosphate-binding fold (THDP-binding)"/>
    <property type="match status" value="1"/>
</dbReference>
<dbReference type="Pfam" id="PF02779">
    <property type="entry name" value="Transket_pyr"/>
    <property type="match status" value="1"/>
</dbReference>
<evidence type="ECO:0000256" key="3">
    <source>
        <dbReference type="ARBA" id="ARBA00023052"/>
    </source>
</evidence>
<sequence>MSSKNKRKLQYSLALNEALHQMMASDKSVFLIGQGVKSPWYVGNTCNGLLKKFGSKRVIDTPVSENAVTGAAVGAAISGMKPIIVHPRMDFMFYAMDPIINQAANWHYMFGGKVNVPVVIWGIINRGGEQAAQHSQTLHSIFSHIPGLKVVMPATAYDAKGLMISAIKDPNPVIYIDDRWLYKEEGMVPKEIYSVPIGKGIIRKEGKDLTIVAISYLVREAMKAAEILKKQSIKAEVIDPRTISPLDIPLIIKSVKKTGRLLIADCGWLSGGIGADISARISESDAFKKLKKPIARIGLPDCPAPMSGPLEKTYYIWLEDIVKAAKKLMGK</sequence>
<dbReference type="FunFam" id="3.40.50.970:FF:000001">
    <property type="entry name" value="Pyruvate dehydrogenase E1 beta subunit"/>
    <property type="match status" value="1"/>
</dbReference>
<dbReference type="InterPro" id="IPR005475">
    <property type="entry name" value="Transketolase-like_Pyr-bd"/>
</dbReference>
<evidence type="ECO:0000313" key="6">
    <source>
        <dbReference type="Proteomes" id="UP000230131"/>
    </source>
</evidence>
<accession>A0A2M7B875</accession>
<comment type="caution">
    <text evidence="5">The sequence shown here is derived from an EMBL/GenBank/DDBJ whole genome shotgun (WGS) entry which is preliminary data.</text>
</comment>
<keyword evidence="2" id="KW-0560">Oxidoreductase</keyword>
<comment type="cofactor">
    <cofactor evidence="1">
        <name>thiamine diphosphate</name>
        <dbReference type="ChEBI" id="CHEBI:58937"/>
    </cofactor>
</comment>
<reference evidence="6" key="1">
    <citation type="submission" date="2017-09" db="EMBL/GenBank/DDBJ databases">
        <title>Depth-based differentiation of microbial function through sediment-hosted aquifers and enrichment of novel symbionts in the deep terrestrial subsurface.</title>
        <authorList>
            <person name="Probst A.J."/>
            <person name="Ladd B."/>
            <person name="Jarett J.K."/>
            <person name="Geller-Mcgrath D.E."/>
            <person name="Sieber C.M.K."/>
            <person name="Emerson J.B."/>
            <person name="Anantharaman K."/>
            <person name="Thomas B.C."/>
            <person name="Malmstrom R."/>
            <person name="Stieglmeier M."/>
            <person name="Klingl A."/>
            <person name="Woyke T."/>
            <person name="Ryan C.M."/>
            <person name="Banfield J.F."/>
        </authorList>
    </citation>
    <scope>NUCLEOTIDE SEQUENCE [LARGE SCALE GENOMIC DNA]</scope>
</reference>
<dbReference type="Gene3D" id="3.40.50.970">
    <property type="match status" value="1"/>
</dbReference>
<evidence type="ECO:0000256" key="1">
    <source>
        <dbReference type="ARBA" id="ARBA00001964"/>
    </source>
</evidence>
<dbReference type="Pfam" id="PF02780">
    <property type="entry name" value="Transketolase_C"/>
    <property type="match status" value="1"/>
</dbReference>
<name>A0A2M7B875_9BACT</name>
<keyword evidence="3" id="KW-0786">Thiamine pyrophosphate</keyword>
<organism evidence="5 6">
    <name type="scientific">Candidatus Wolfebacteria bacterium CG03_land_8_20_14_0_80_36_15</name>
    <dbReference type="NCBI Taxonomy" id="1975067"/>
    <lineage>
        <taxon>Bacteria</taxon>
        <taxon>Candidatus Wolfeibacteriota</taxon>
    </lineage>
</organism>
<dbReference type="PANTHER" id="PTHR43257">
    <property type="entry name" value="PYRUVATE DEHYDROGENASE E1 COMPONENT BETA SUBUNIT"/>
    <property type="match status" value="1"/>
</dbReference>
<dbReference type="EMBL" id="PEVH01000018">
    <property type="protein sequence ID" value="PIU99301.1"/>
    <property type="molecule type" value="Genomic_DNA"/>
</dbReference>
<dbReference type="SUPFAM" id="SSF52922">
    <property type="entry name" value="TK C-terminal domain-like"/>
    <property type="match status" value="1"/>
</dbReference>
<feature type="domain" description="Transketolase-like pyrimidine-binding" evidence="4">
    <location>
        <begin position="9"/>
        <end position="184"/>
    </location>
</feature>
<dbReference type="NCBIfam" id="NF006667">
    <property type="entry name" value="PRK09212.1"/>
    <property type="match status" value="1"/>
</dbReference>
<evidence type="ECO:0000313" key="5">
    <source>
        <dbReference type="EMBL" id="PIU99301.1"/>
    </source>
</evidence>